<feature type="signal peptide" evidence="2">
    <location>
        <begin position="1"/>
        <end position="31"/>
    </location>
</feature>
<feature type="chain" id="PRO_5002939807" evidence="2">
    <location>
        <begin position="32"/>
        <end position="803"/>
    </location>
</feature>
<sequence>MNTTEHCNRLRSAAKALILGLALACSSVTMAQNAPAAAGFAAAGGAPAAVGSGGVGMGAPTLSGGAPGAAVGAASGAAASAGAADGFETQAAPTVIGGEGLSPSQDAALDQAVTVDADGNDRVGGTVRAARVLNDFQQFVARSTGQVLPLYGSGFFAGSRVFNSPTAPVADDYVLGPGDQVLVRIWGAFESQTRAQIDRSGMITLPTIGPVSLAGVRIANAVQVIENQVGRIYRDVSVSVSLDRVRGITVFVVGQARRPGTYTVSGNSTLIGALFQSGGPGANGSLRRVQVKRDNQVITEIDLYRFLANGDTSADIRLVDGDVIVIPPAHGYVALTGQVKAPAIYELKDRTDTLRSVLTVSGGLPVVADPRLAFVERLDPSADQPRSVFEVSLQPGQPDFVLKSGDLVAVQPILAEFANAVTLRGGVSAPVRLPYRAGMRISDLIPDKATLINRYVVDNQNRSLLDRGSFVGDVGNLFVDINMDYAVVERLERPQMALKLIPFSLNGLFADPNGPDNLRLQAGDTISIFTAGDVRVPVSRRRVVMRVEGEVNRPGVYVAEPGETLVNIIEKAGGPTADAYLFGAEFYRESVRRSQQANLDKLVQRLEQQAVAESARVSANIIGDAQAVAQAQAQLRAEREARGRFLARMRTLKSSGRMSLGLPADEPSFAQIPGFRLENGDRLVIPNRPDFVQVFGAVNTESALLWRPSRTVSDYLEQAGMSREGDRSAAFVLRADGTVVAETGSWFSSVMGTTVLPGDIIVIPELIDRESGWTAFARIAKDWTQIFANLGLGVAAVRSIEND</sequence>
<keyword evidence="1 2" id="KW-0732">Signal</keyword>
<dbReference type="Pfam" id="PF10531">
    <property type="entry name" value="SLBB"/>
    <property type="match status" value="3"/>
</dbReference>
<dbReference type="InterPro" id="IPR019554">
    <property type="entry name" value="Soluble_ligand-bd"/>
</dbReference>
<dbReference type="RefSeq" id="WP_012586140.1">
    <property type="nucleotide sequence ID" value="NC_011662.2"/>
</dbReference>
<dbReference type="EMBL" id="CP001281">
    <property type="protein sequence ID" value="ACR02379.1"/>
    <property type="molecule type" value="Genomic_DNA"/>
</dbReference>
<organism evidence="5 6">
    <name type="scientific">Thauera aminoaromatica</name>
    <dbReference type="NCBI Taxonomy" id="164330"/>
    <lineage>
        <taxon>Bacteria</taxon>
        <taxon>Pseudomonadati</taxon>
        <taxon>Pseudomonadota</taxon>
        <taxon>Betaproteobacteria</taxon>
        <taxon>Rhodocyclales</taxon>
        <taxon>Zoogloeaceae</taxon>
        <taxon>Thauera</taxon>
    </lineage>
</organism>
<gene>
    <name evidence="5" type="ordered locus">Tmz1t_3790</name>
</gene>
<evidence type="ECO:0000259" key="4">
    <source>
        <dbReference type="Pfam" id="PF10531"/>
    </source>
</evidence>
<reference evidence="5 6" key="2">
    <citation type="journal article" date="2012" name="Stand. Genomic Sci.">
        <title>Complete genome sequence of Thauera aminoaromatica strain MZ1T.</title>
        <authorList>
            <person name="Jiang K."/>
            <person name="Sanseverino J."/>
            <person name="Chauhan A."/>
            <person name="Lucas S."/>
            <person name="Copeland A."/>
            <person name="Lapidus A."/>
            <person name="Del Rio T.G."/>
            <person name="Dalin E."/>
            <person name="Tice H."/>
            <person name="Bruce D."/>
            <person name="Goodwin L."/>
            <person name="Pitluck S."/>
            <person name="Sims D."/>
            <person name="Brettin T."/>
            <person name="Detter J.C."/>
            <person name="Han C."/>
            <person name="Chang Y.J."/>
            <person name="Larimer F."/>
            <person name="Land M."/>
            <person name="Hauser L."/>
            <person name="Kyrpides N.C."/>
            <person name="Mikhailova N."/>
            <person name="Moser S."/>
            <person name="Jegier P."/>
            <person name="Close D."/>
            <person name="Debruyn J.M."/>
            <person name="Wang Y."/>
            <person name="Layton A.C."/>
            <person name="Allen M.S."/>
            <person name="Sayler G.S."/>
        </authorList>
    </citation>
    <scope>NUCLEOTIDE SEQUENCE [LARGE SCALE GENOMIC DNA]</scope>
    <source>
        <strain evidence="5 6">MZ1T</strain>
    </source>
</reference>
<feature type="domain" description="Soluble ligand binding" evidence="4">
    <location>
        <begin position="546"/>
        <end position="580"/>
    </location>
</feature>
<dbReference type="PANTHER" id="PTHR33619:SF3">
    <property type="entry name" value="POLYSACCHARIDE EXPORT PROTEIN GFCE-RELATED"/>
    <property type="match status" value="1"/>
</dbReference>
<dbReference type="STRING" id="85643.Tmz1t_3790"/>
<dbReference type="Gene3D" id="3.10.560.10">
    <property type="entry name" value="Outer membrane lipoprotein wza domain like"/>
    <property type="match status" value="4"/>
</dbReference>
<feature type="domain" description="Soluble ligand binding" evidence="4">
    <location>
        <begin position="332"/>
        <end position="385"/>
    </location>
</feature>
<dbReference type="Gene3D" id="3.30.1950.10">
    <property type="entry name" value="wza like domain"/>
    <property type="match status" value="1"/>
</dbReference>
<feature type="domain" description="Polysaccharide export protein N-terminal" evidence="3">
    <location>
        <begin position="168"/>
        <end position="242"/>
    </location>
</feature>
<accession>C4KCI8</accession>
<evidence type="ECO:0000256" key="2">
    <source>
        <dbReference type="SAM" id="SignalP"/>
    </source>
</evidence>
<dbReference type="eggNOG" id="COG1596">
    <property type="taxonomic scope" value="Bacteria"/>
</dbReference>
<dbReference type="KEGG" id="tmz:Tmz1t_3790"/>
<evidence type="ECO:0000256" key="1">
    <source>
        <dbReference type="ARBA" id="ARBA00022729"/>
    </source>
</evidence>
<dbReference type="InterPro" id="IPR049712">
    <property type="entry name" value="Poly_export"/>
</dbReference>
<dbReference type="PANTHER" id="PTHR33619">
    <property type="entry name" value="POLYSACCHARIDE EXPORT PROTEIN GFCE-RELATED"/>
    <property type="match status" value="1"/>
</dbReference>
<evidence type="ECO:0000313" key="5">
    <source>
        <dbReference type="EMBL" id="ACR02379.1"/>
    </source>
</evidence>
<dbReference type="AlphaFoldDB" id="C4KCI8"/>
<dbReference type="Proteomes" id="UP000002186">
    <property type="component" value="Chromosome"/>
</dbReference>
<evidence type="ECO:0000259" key="3">
    <source>
        <dbReference type="Pfam" id="PF02563"/>
    </source>
</evidence>
<feature type="domain" description="Soluble ligand binding" evidence="4">
    <location>
        <begin position="250"/>
        <end position="294"/>
    </location>
</feature>
<dbReference type="InterPro" id="IPR003715">
    <property type="entry name" value="Poly_export_N"/>
</dbReference>
<dbReference type="Pfam" id="PF02563">
    <property type="entry name" value="Poly_export"/>
    <property type="match status" value="1"/>
</dbReference>
<dbReference type="GO" id="GO:0015159">
    <property type="term" value="F:polysaccharide transmembrane transporter activity"/>
    <property type="evidence" value="ECO:0007669"/>
    <property type="project" value="InterPro"/>
</dbReference>
<proteinExistence type="predicted"/>
<reference evidence="6" key="1">
    <citation type="submission" date="2009-05" db="EMBL/GenBank/DDBJ databases">
        <title>Complete sequence of chromosome of Thauera sp. MZ1T.</title>
        <authorList>
            <consortium name="US DOE Joint Genome Institute"/>
            <person name="Lucas S."/>
            <person name="Copeland A."/>
            <person name="Lapidus A."/>
            <person name="Glavina del Rio T."/>
            <person name="Dalin E."/>
            <person name="Tice H."/>
            <person name="Bruce D."/>
            <person name="Goodwin L."/>
            <person name="Pitluck S."/>
            <person name="Sims D."/>
            <person name="Brettin T."/>
            <person name="Detter J.C."/>
            <person name="Han C."/>
            <person name="Larimer F."/>
            <person name="Land M."/>
            <person name="Hauser L."/>
            <person name="Kyrpides N."/>
            <person name="Mikhailova N."/>
            <person name="Sayler G.S."/>
        </authorList>
    </citation>
    <scope>NUCLEOTIDE SEQUENCE [LARGE SCALE GENOMIC DNA]</scope>
    <source>
        <strain evidence="6">MZ1T</strain>
    </source>
</reference>
<keyword evidence="6" id="KW-1185">Reference proteome</keyword>
<name>C4KCI8_THASP</name>
<dbReference type="HOGENOM" id="CLU_011447_2_1_4"/>
<protein>
    <submittedName>
        <fullName evidence="5">Polysaccharide export protein</fullName>
    </submittedName>
</protein>
<evidence type="ECO:0000313" key="6">
    <source>
        <dbReference type="Proteomes" id="UP000002186"/>
    </source>
</evidence>